<organism evidence="7 8">
    <name type="scientific">Streptococcus cuniculi</name>
    <dbReference type="NCBI Taxonomy" id="1432788"/>
    <lineage>
        <taxon>Bacteria</taxon>
        <taxon>Bacillati</taxon>
        <taxon>Bacillota</taxon>
        <taxon>Bacilli</taxon>
        <taxon>Lactobacillales</taxon>
        <taxon>Streptococcaceae</taxon>
        <taxon>Streptococcus</taxon>
    </lineage>
</organism>
<keyword evidence="5 6" id="KW-0472">Membrane</keyword>
<dbReference type="PIRSF" id="PIRSF035875">
    <property type="entry name" value="RNase_BN"/>
    <property type="match status" value="1"/>
</dbReference>
<name>A0A4Y9JGC6_9STRE</name>
<dbReference type="GO" id="GO:0005886">
    <property type="term" value="C:plasma membrane"/>
    <property type="evidence" value="ECO:0007669"/>
    <property type="project" value="UniProtKB-SubCell"/>
</dbReference>
<feature type="transmembrane region" description="Helical" evidence="6">
    <location>
        <begin position="32"/>
        <end position="55"/>
    </location>
</feature>
<dbReference type="EMBL" id="SPPD01000001">
    <property type="protein sequence ID" value="TFU98944.1"/>
    <property type="molecule type" value="Genomic_DNA"/>
</dbReference>
<feature type="transmembrane region" description="Helical" evidence="6">
    <location>
        <begin position="244"/>
        <end position="270"/>
    </location>
</feature>
<protein>
    <submittedName>
        <fullName evidence="7">YihY/virulence factor BrkB family protein</fullName>
    </submittedName>
</protein>
<evidence type="ECO:0000256" key="1">
    <source>
        <dbReference type="ARBA" id="ARBA00004651"/>
    </source>
</evidence>
<feature type="transmembrane region" description="Helical" evidence="6">
    <location>
        <begin position="133"/>
        <end position="155"/>
    </location>
</feature>
<proteinExistence type="predicted"/>
<dbReference type="STRING" id="1432788.BU202_10125"/>
<evidence type="ECO:0000256" key="4">
    <source>
        <dbReference type="ARBA" id="ARBA00022989"/>
    </source>
</evidence>
<dbReference type="Proteomes" id="UP000297253">
    <property type="component" value="Unassembled WGS sequence"/>
</dbReference>
<evidence type="ECO:0000313" key="7">
    <source>
        <dbReference type="EMBL" id="TFU98944.1"/>
    </source>
</evidence>
<keyword evidence="2" id="KW-1003">Cell membrane</keyword>
<dbReference type="OrthoDB" id="9775903at2"/>
<evidence type="ECO:0000256" key="3">
    <source>
        <dbReference type="ARBA" id="ARBA00022692"/>
    </source>
</evidence>
<dbReference type="Pfam" id="PF03631">
    <property type="entry name" value="Virul_fac_BrkB"/>
    <property type="match status" value="1"/>
</dbReference>
<keyword evidence="3 6" id="KW-0812">Transmembrane</keyword>
<feature type="transmembrane region" description="Helical" evidence="6">
    <location>
        <begin position="182"/>
        <end position="199"/>
    </location>
</feature>
<evidence type="ECO:0000313" key="8">
    <source>
        <dbReference type="Proteomes" id="UP000297253"/>
    </source>
</evidence>
<reference evidence="7 8" key="1">
    <citation type="submission" date="2019-03" db="EMBL/GenBank/DDBJ databases">
        <title>Diversity of the mouse oral microbiome.</title>
        <authorList>
            <person name="Joseph S."/>
            <person name="Aduse-Opoku J."/>
            <person name="Curtis M."/>
            <person name="Wade W."/>
            <person name="Hashim A."/>
        </authorList>
    </citation>
    <scope>NUCLEOTIDE SEQUENCE [LARGE SCALE GENOMIC DNA]</scope>
    <source>
        <strain evidence="7 8">WM131</strain>
    </source>
</reference>
<comment type="caution">
    <text evidence="7">The sequence shown here is derived from an EMBL/GenBank/DDBJ whole genome shotgun (WGS) entry which is preliminary data.</text>
</comment>
<accession>A0A4Y9JGC6</accession>
<gene>
    <name evidence="7" type="ORF">E4T82_01150</name>
</gene>
<dbReference type="RefSeq" id="WP_135181071.1">
    <property type="nucleotide sequence ID" value="NZ_JADGKZ010000001.1"/>
</dbReference>
<comment type="subcellular location">
    <subcellularLocation>
        <location evidence="1">Cell membrane</location>
        <topology evidence="1">Multi-pass membrane protein</topology>
    </subcellularLocation>
</comment>
<sequence>MNRKKLWSNCRSFVISFLDFYRSAELDLTGVAVAYYLIISVFPILLTLANLLPYLQIDVNQILEVLSEVFPEKLYPTAADMVVSILTRPSSSWLGIAIVTTLWTLSKSMAALQKAVNKAYGVDQHRDFIISRAVGMFLGIGLQGIIIFSVMMLAFGKTLLQLLSTKFHFDPLFDNLIDQTQLVAYIALFLALVMLYFFLPNVRIKKIRYVFPGSFFVLAVMATVGQLFGIYIDSYANRFLDFRLVTSVVILVLMLWFIFVANILIIGAVLNATVQSLQVEEFDTRPGDIASIIQRIKARFLKRMTKKTPKT</sequence>
<dbReference type="AlphaFoldDB" id="A0A4Y9JGC6"/>
<dbReference type="PANTHER" id="PTHR30213:SF0">
    <property type="entry name" value="UPF0761 MEMBRANE PROTEIN YIHY"/>
    <property type="match status" value="1"/>
</dbReference>
<dbReference type="InterPro" id="IPR017039">
    <property type="entry name" value="Virul_fac_BrkB"/>
</dbReference>
<evidence type="ECO:0000256" key="2">
    <source>
        <dbReference type="ARBA" id="ARBA00022475"/>
    </source>
</evidence>
<dbReference type="PANTHER" id="PTHR30213">
    <property type="entry name" value="INNER MEMBRANE PROTEIN YHJD"/>
    <property type="match status" value="1"/>
</dbReference>
<keyword evidence="4 6" id="KW-1133">Transmembrane helix</keyword>
<evidence type="ECO:0000256" key="5">
    <source>
        <dbReference type="ARBA" id="ARBA00023136"/>
    </source>
</evidence>
<feature type="transmembrane region" description="Helical" evidence="6">
    <location>
        <begin position="211"/>
        <end position="232"/>
    </location>
</feature>
<evidence type="ECO:0000256" key="6">
    <source>
        <dbReference type="SAM" id="Phobius"/>
    </source>
</evidence>